<comment type="caution">
    <text evidence="2">The sequence shown here is derived from an EMBL/GenBank/DDBJ whole genome shotgun (WGS) entry which is preliminary data.</text>
</comment>
<accession>A0A560GH16</accession>
<dbReference type="AlphaFoldDB" id="A0A560GH16"/>
<evidence type="ECO:0000313" key="2">
    <source>
        <dbReference type="EMBL" id="TWB33263.1"/>
    </source>
</evidence>
<keyword evidence="3" id="KW-1185">Reference proteome</keyword>
<feature type="transmembrane region" description="Helical" evidence="1">
    <location>
        <begin position="59"/>
        <end position="77"/>
    </location>
</feature>
<evidence type="ECO:0000313" key="3">
    <source>
        <dbReference type="Proteomes" id="UP000315751"/>
    </source>
</evidence>
<name>A0A560GH16_9PROT</name>
<keyword evidence="1" id="KW-1133">Transmembrane helix</keyword>
<gene>
    <name evidence="2" type="ORF">FBZ90_1355</name>
</gene>
<sequence>MAMMDVKMYYALRAADIPEDRALIAATLLTTALTTDVSVAALRDGVQQTVKLLDQITCLTRLCLIATLMVTFMVFVMR</sequence>
<keyword evidence="1" id="KW-0472">Membrane</keyword>
<protein>
    <submittedName>
        <fullName evidence="2">Uncharacterized protein</fullName>
    </submittedName>
</protein>
<dbReference type="RefSeq" id="WP_145736943.1">
    <property type="nucleotide sequence ID" value="NZ_VITR01000035.1"/>
</dbReference>
<dbReference type="EMBL" id="VITR01000035">
    <property type="protein sequence ID" value="TWB33263.1"/>
    <property type="molecule type" value="Genomic_DNA"/>
</dbReference>
<evidence type="ECO:0000256" key="1">
    <source>
        <dbReference type="SAM" id="Phobius"/>
    </source>
</evidence>
<organism evidence="2 3">
    <name type="scientific">Nitrospirillum amazonense</name>
    <dbReference type="NCBI Taxonomy" id="28077"/>
    <lineage>
        <taxon>Bacteria</taxon>
        <taxon>Pseudomonadati</taxon>
        <taxon>Pseudomonadota</taxon>
        <taxon>Alphaproteobacteria</taxon>
        <taxon>Rhodospirillales</taxon>
        <taxon>Azospirillaceae</taxon>
        <taxon>Nitrospirillum</taxon>
    </lineage>
</organism>
<reference evidence="2 3" key="1">
    <citation type="submission" date="2019-06" db="EMBL/GenBank/DDBJ databases">
        <title>Genomic Encyclopedia of Type Strains, Phase IV (KMG-V): Genome sequencing to study the core and pangenomes of soil and plant-associated prokaryotes.</title>
        <authorList>
            <person name="Whitman W."/>
        </authorList>
    </citation>
    <scope>NUCLEOTIDE SEQUENCE [LARGE SCALE GENOMIC DNA]</scope>
    <source>
        <strain evidence="2 3">BR 11622</strain>
    </source>
</reference>
<proteinExistence type="predicted"/>
<keyword evidence="1" id="KW-0812">Transmembrane</keyword>
<dbReference type="Proteomes" id="UP000315751">
    <property type="component" value="Unassembled WGS sequence"/>
</dbReference>